<sequence length="191" mass="21531">MAGESQSVRTKKNGTIMSTYVIISSHFVGGRATRRWWREDPALLVLACFSAPALQVGLPSQAEERSALLPIHSLSRPSVPSRPPPLIGLAYRAMSKEMRTQRLYCSLILVECEMTRYHFDRAQYHSVTLACVNTDTEHMKRKLRPVNPGNSRARTVISSLGPRLDFRFHQSETVNSHVLRALELRGDSTNQ</sequence>
<dbReference type="EMBL" id="WHUW01000007">
    <property type="protein sequence ID" value="KAF8443689.1"/>
    <property type="molecule type" value="Genomic_DNA"/>
</dbReference>
<reference evidence="1" key="2">
    <citation type="journal article" date="2020" name="Nat. Commun.">
        <title>Large-scale genome sequencing of mycorrhizal fungi provides insights into the early evolution of symbiotic traits.</title>
        <authorList>
            <person name="Miyauchi S."/>
            <person name="Kiss E."/>
            <person name="Kuo A."/>
            <person name="Drula E."/>
            <person name="Kohler A."/>
            <person name="Sanchez-Garcia M."/>
            <person name="Morin E."/>
            <person name="Andreopoulos B."/>
            <person name="Barry K.W."/>
            <person name="Bonito G."/>
            <person name="Buee M."/>
            <person name="Carver A."/>
            <person name="Chen C."/>
            <person name="Cichocki N."/>
            <person name="Clum A."/>
            <person name="Culley D."/>
            <person name="Crous P.W."/>
            <person name="Fauchery L."/>
            <person name="Girlanda M."/>
            <person name="Hayes R.D."/>
            <person name="Keri Z."/>
            <person name="LaButti K."/>
            <person name="Lipzen A."/>
            <person name="Lombard V."/>
            <person name="Magnuson J."/>
            <person name="Maillard F."/>
            <person name="Murat C."/>
            <person name="Nolan M."/>
            <person name="Ohm R.A."/>
            <person name="Pangilinan J."/>
            <person name="Pereira M.F."/>
            <person name="Perotto S."/>
            <person name="Peter M."/>
            <person name="Pfister S."/>
            <person name="Riley R."/>
            <person name="Sitrit Y."/>
            <person name="Stielow J.B."/>
            <person name="Szollosi G."/>
            <person name="Zifcakova L."/>
            <person name="Stursova M."/>
            <person name="Spatafora J.W."/>
            <person name="Tedersoo L."/>
            <person name="Vaario L.M."/>
            <person name="Yamada A."/>
            <person name="Yan M."/>
            <person name="Wang P."/>
            <person name="Xu J."/>
            <person name="Bruns T."/>
            <person name="Baldrian P."/>
            <person name="Vilgalys R."/>
            <person name="Dunand C."/>
            <person name="Henrissat B."/>
            <person name="Grigoriev I.V."/>
            <person name="Hibbett D."/>
            <person name="Nagy L.G."/>
            <person name="Martin F.M."/>
        </authorList>
    </citation>
    <scope>NUCLEOTIDE SEQUENCE</scope>
    <source>
        <strain evidence="1">BED1</strain>
    </source>
</reference>
<evidence type="ECO:0000313" key="1">
    <source>
        <dbReference type="EMBL" id="KAF8443689.1"/>
    </source>
</evidence>
<evidence type="ECO:0000313" key="2">
    <source>
        <dbReference type="Proteomes" id="UP001194468"/>
    </source>
</evidence>
<gene>
    <name evidence="1" type="ORF">L210DRAFT_181231</name>
</gene>
<reference evidence="1" key="1">
    <citation type="submission" date="2019-10" db="EMBL/GenBank/DDBJ databases">
        <authorList>
            <consortium name="DOE Joint Genome Institute"/>
            <person name="Kuo A."/>
            <person name="Miyauchi S."/>
            <person name="Kiss E."/>
            <person name="Drula E."/>
            <person name="Kohler A."/>
            <person name="Sanchez-Garcia M."/>
            <person name="Andreopoulos B."/>
            <person name="Barry K.W."/>
            <person name="Bonito G."/>
            <person name="Buee M."/>
            <person name="Carver A."/>
            <person name="Chen C."/>
            <person name="Cichocki N."/>
            <person name="Clum A."/>
            <person name="Culley D."/>
            <person name="Crous P.W."/>
            <person name="Fauchery L."/>
            <person name="Girlanda M."/>
            <person name="Hayes R."/>
            <person name="Keri Z."/>
            <person name="LaButti K."/>
            <person name="Lipzen A."/>
            <person name="Lombard V."/>
            <person name="Magnuson J."/>
            <person name="Maillard F."/>
            <person name="Morin E."/>
            <person name="Murat C."/>
            <person name="Nolan M."/>
            <person name="Ohm R."/>
            <person name="Pangilinan J."/>
            <person name="Pereira M."/>
            <person name="Perotto S."/>
            <person name="Peter M."/>
            <person name="Riley R."/>
            <person name="Sitrit Y."/>
            <person name="Stielow B."/>
            <person name="Szollosi G."/>
            <person name="Zifcakova L."/>
            <person name="Stursova M."/>
            <person name="Spatafora J.W."/>
            <person name="Tedersoo L."/>
            <person name="Vaario L.-M."/>
            <person name="Yamada A."/>
            <person name="Yan M."/>
            <person name="Wang P."/>
            <person name="Xu J."/>
            <person name="Bruns T."/>
            <person name="Baldrian P."/>
            <person name="Vilgalys R."/>
            <person name="Henrissat B."/>
            <person name="Grigoriev I.V."/>
            <person name="Hibbett D."/>
            <person name="Nagy L.G."/>
            <person name="Martin F.M."/>
        </authorList>
    </citation>
    <scope>NUCLEOTIDE SEQUENCE</scope>
    <source>
        <strain evidence="1">BED1</strain>
    </source>
</reference>
<protein>
    <submittedName>
        <fullName evidence="1">Uncharacterized protein</fullName>
    </submittedName>
</protein>
<dbReference type="AlphaFoldDB" id="A0AAD4GGI4"/>
<comment type="caution">
    <text evidence="1">The sequence shown here is derived from an EMBL/GenBank/DDBJ whole genome shotgun (WGS) entry which is preliminary data.</text>
</comment>
<organism evidence="1 2">
    <name type="scientific">Boletus edulis BED1</name>
    <dbReference type="NCBI Taxonomy" id="1328754"/>
    <lineage>
        <taxon>Eukaryota</taxon>
        <taxon>Fungi</taxon>
        <taxon>Dikarya</taxon>
        <taxon>Basidiomycota</taxon>
        <taxon>Agaricomycotina</taxon>
        <taxon>Agaricomycetes</taxon>
        <taxon>Agaricomycetidae</taxon>
        <taxon>Boletales</taxon>
        <taxon>Boletineae</taxon>
        <taxon>Boletaceae</taxon>
        <taxon>Boletoideae</taxon>
        <taxon>Boletus</taxon>
    </lineage>
</organism>
<dbReference type="Proteomes" id="UP001194468">
    <property type="component" value="Unassembled WGS sequence"/>
</dbReference>
<name>A0AAD4GGI4_BOLED</name>
<keyword evidence="2" id="KW-1185">Reference proteome</keyword>
<accession>A0AAD4GGI4</accession>
<proteinExistence type="predicted"/>